<keyword evidence="3" id="KW-1185">Reference proteome</keyword>
<organism evidence="2 3">
    <name type="scientific">Rossellomorea pakistanensis</name>
    <dbReference type="NCBI Taxonomy" id="992288"/>
    <lineage>
        <taxon>Bacteria</taxon>
        <taxon>Bacillati</taxon>
        <taxon>Bacillota</taxon>
        <taxon>Bacilli</taxon>
        <taxon>Bacillales</taxon>
        <taxon>Bacillaceae</taxon>
        <taxon>Rossellomorea</taxon>
    </lineage>
</organism>
<evidence type="ECO:0000256" key="1">
    <source>
        <dbReference type="SAM" id="Phobius"/>
    </source>
</evidence>
<dbReference type="EMBL" id="JAFBDZ010000007">
    <property type="protein sequence ID" value="MBM7588148.1"/>
    <property type="molecule type" value="Genomic_DNA"/>
</dbReference>
<evidence type="ECO:0000313" key="3">
    <source>
        <dbReference type="Proteomes" id="UP001646157"/>
    </source>
</evidence>
<protein>
    <submittedName>
        <fullName evidence="2">RsiW-degrading membrane proteinase PrsW (M82 family)</fullName>
    </submittedName>
</protein>
<keyword evidence="1" id="KW-1133">Transmembrane helix</keyword>
<gene>
    <name evidence="2" type="ORF">JOC86_004723</name>
</gene>
<proteinExistence type="predicted"/>
<dbReference type="Proteomes" id="UP001646157">
    <property type="component" value="Unassembled WGS sequence"/>
</dbReference>
<feature type="transmembrane region" description="Helical" evidence="1">
    <location>
        <begin position="72"/>
        <end position="91"/>
    </location>
</feature>
<keyword evidence="1" id="KW-0812">Transmembrane</keyword>
<sequence>MDSFNYYFPVLITITLFLTITFLYMILTREKSISLFLVLIISLFGIVVSIISAISLGYIVDQYNLVISNKDFILMVANFLLSILIPIIYYCKFKKK</sequence>
<reference evidence="2 3" key="1">
    <citation type="submission" date="2021-01" db="EMBL/GenBank/DDBJ databases">
        <title>Genomic Encyclopedia of Type Strains, Phase IV (KMG-IV): sequencing the most valuable type-strain genomes for metagenomic binning, comparative biology and taxonomic classification.</title>
        <authorList>
            <person name="Goeker M."/>
        </authorList>
    </citation>
    <scope>NUCLEOTIDE SEQUENCE [LARGE SCALE GENOMIC DNA]</scope>
    <source>
        <strain evidence="2 3">DSM 24834</strain>
    </source>
</reference>
<evidence type="ECO:0000313" key="2">
    <source>
        <dbReference type="EMBL" id="MBM7588148.1"/>
    </source>
</evidence>
<keyword evidence="1" id="KW-0472">Membrane</keyword>
<feature type="transmembrane region" description="Helical" evidence="1">
    <location>
        <begin position="34"/>
        <end position="60"/>
    </location>
</feature>
<feature type="transmembrane region" description="Helical" evidence="1">
    <location>
        <begin position="6"/>
        <end position="27"/>
    </location>
</feature>
<comment type="caution">
    <text evidence="2">The sequence shown here is derived from an EMBL/GenBank/DDBJ whole genome shotgun (WGS) entry which is preliminary data.</text>
</comment>
<accession>A0ABS2NJV3</accession>
<name>A0ABS2NJV3_9BACI</name>